<evidence type="ECO:0000313" key="6">
    <source>
        <dbReference type="EMBL" id="MFD2139688.1"/>
    </source>
</evidence>
<accession>A0ABW4YTU1</accession>
<organism evidence="6 7">
    <name type="scientific">Ancylobacter oerskovii</name>
    <dbReference type="NCBI Taxonomy" id="459519"/>
    <lineage>
        <taxon>Bacteria</taxon>
        <taxon>Pseudomonadati</taxon>
        <taxon>Pseudomonadota</taxon>
        <taxon>Alphaproteobacteria</taxon>
        <taxon>Hyphomicrobiales</taxon>
        <taxon>Xanthobacteraceae</taxon>
        <taxon>Ancylobacter</taxon>
    </lineage>
</organism>
<name>A0ABW4YTU1_9HYPH</name>
<comment type="caution">
    <text evidence="6">The sequence shown here is derived from an EMBL/GenBank/DDBJ whole genome shotgun (WGS) entry which is preliminary data.</text>
</comment>
<dbReference type="RefSeq" id="WP_343207698.1">
    <property type="nucleotide sequence ID" value="NZ_JAHBGB010000023.1"/>
</dbReference>
<dbReference type="EMBL" id="JBHUHD010000001">
    <property type="protein sequence ID" value="MFD2139688.1"/>
    <property type="molecule type" value="Genomic_DNA"/>
</dbReference>
<protein>
    <submittedName>
        <fullName evidence="6">ChbG/HpnK family deacetylase</fullName>
    </submittedName>
</protein>
<dbReference type="Gene3D" id="3.20.20.370">
    <property type="entry name" value="Glycoside hydrolase/deacetylase"/>
    <property type="match status" value="1"/>
</dbReference>
<evidence type="ECO:0000256" key="3">
    <source>
        <dbReference type="ARBA" id="ARBA00022801"/>
    </source>
</evidence>
<dbReference type="Proteomes" id="UP001597299">
    <property type="component" value="Unassembled WGS sequence"/>
</dbReference>
<dbReference type="PANTHER" id="PTHR31609">
    <property type="entry name" value="YDJC DEACETYLASE FAMILY MEMBER"/>
    <property type="match status" value="1"/>
</dbReference>
<proteinExistence type="predicted"/>
<keyword evidence="2" id="KW-0479">Metal-binding</keyword>
<keyword evidence="5" id="KW-0119">Carbohydrate metabolism</keyword>
<dbReference type="Pfam" id="PF04794">
    <property type="entry name" value="YdjC"/>
    <property type="match status" value="1"/>
</dbReference>
<sequence length="289" mass="31106">MTASIPYPIVICADDFGLSSGVSAGIIELITLGRLSATGAMSGLPGWRRHGGELARTVREHPADIGLHLTLTGQRPLTQAQGLAANERLPSIGTLTRAAVSRTLPLEAVRAELRAQLDAFEDVWGAPPDFLDGHQHCHVLPGIRRVVMEELAHRYGGSPWLRSCGETLHRARRRTGFAKAMVIAAFDRGLGAQAARFGLATNDSFRGFYDFSDRVPYARVFRDSLSNATSSGRVLVHCHPGRVDAELVALDPLTTPREQELAYLASPACGDALARAGVRAARFAELPKA</sequence>
<reference evidence="7" key="1">
    <citation type="journal article" date="2019" name="Int. J. Syst. Evol. Microbiol.">
        <title>The Global Catalogue of Microorganisms (GCM) 10K type strain sequencing project: providing services to taxonomists for standard genome sequencing and annotation.</title>
        <authorList>
            <consortium name="The Broad Institute Genomics Platform"/>
            <consortium name="The Broad Institute Genome Sequencing Center for Infectious Disease"/>
            <person name="Wu L."/>
            <person name="Ma J."/>
        </authorList>
    </citation>
    <scope>NUCLEOTIDE SEQUENCE [LARGE SCALE GENOMIC DNA]</scope>
    <source>
        <strain evidence="7">CCM 7435</strain>
    </source>
</reference>
<keyword evidence="4" id="KW-0460">Magnesium</keyword>
<evidence type="ECO:0000313" key="7">
    <source>
        <dbReference type="Proteomes" id="UP001597299"/>
    </source>
</evidence>
<keyword evidence="3" id="KW-0378">Hydrolase</keyword>
<evidence type="ECO:0000256" key="1">
    <source>
        <dbReference type="ARBA" id="ARBA00001946"/>
    </source>
</evidence>
<evidence type="ECO:0000256" key="5">
    <source>
        <dbReference type="ARBA" id="ARBA00023277"/>
    </source>
</evidence>
<evidence type="ECO:0000256" key="4">
    <source>
        <dbReference type="ARBA" id="ARBA00022842"/>
    </source>
</evidence>
<comment type="cofactor">
    <cofactor evidence="1">
        <name>Mg(2+)</name>
        <dbReference type="ChEBI" id="CHEBI:18420"/>
    </cofactor>
</comment>
<evidence type="ECO:0000256" key="2">
    <source>
        <dbReference type="ARBA" id="ARBA00022723"/>
    </source>
</evidence>
<dbReference type="PANTHER" id="PTHR31609:SF1">
    <property type="entry name" value="CARBOHYDRATE DEACETYLASE"/>
    <property type="match status" value="1"/>
</dbReference>
<dbReference type="InterPro" id="IPR006879">
    <property type="entry name" value="YdjC-like"/>
</dbReference>
<dbReference type="SUPFAM" id="SSF88713">
    <property type="entry name" value="Glycoside hydrolase/deacetylase"/>
    <property type="match status" value="1"/>
</dbReference>
<dbReference type="CDD" id="cd10807">
    <property type="entry name" value="YdjC_like_3"/>
    <property type="match status" value="1"/>
</dbReference>
<gene>
    <name evidence="6" type="ORF">ACFSNC_04715</name>
</gene>
<keyword evidence="7" id="KW-1185">Reference proteome</keyword>
<dbReference type="InterPro" id="IPR011330">
    <property type="entry name" value="Glyco_hydro/deAcase_b/a-brl"/>
</dbReference>